<dbReference type="PANTHER" id="PTHR12121:SF36">
    <property type="entry name" value="ENDONUCLEASE_EXONUCLEASE_PHOSPHATASE DOMAIN-CONTAINING PROTEIN"/>
    <property type="match status" value="1"/>
</dbReference>
<accession>A0A4R5YK67</accession>
<dbReference type="RefSeq" id="WP_091354163.1">
    <property type="nucleotide sequence ID" value="NZ_SMZX01000002.1"/>
</dbReference>
<dbReference type="GO" id="GO:0004519">
    <property type="term" value="F:endonuclease activity"/>
    <property type="evidence" value="ECO:0007669"/>
    <property type="project" value="UniProtKB-KW"/>
</dbReference>
<dbReference type="InterPro" id="IPR050410">
    <property type="entry name" value="CCR4/nocturin_mRNA_transcr"/>
</dbReference>
<keyword evidence="2" id="KW-0255">Endonuclease</keyword>
<dbReference type="EMBL" id="SMZX01000002">
    <property type="protein sequence ID" value="TDL43684.1"/>
    <property type="molecule type" value="Genomic_DNA"/>
</dbReference>
<keyword evidence="2" id="KW-0269">Exonuclease</keyword>
<dbReference type="SUPFAM" id="SSF56219">
    <property type="entry name" value="DNase I-like"/>
    <property type="match status" value="1"/>
</dbReference>
<dbReference type="GO" id="GO:0000175">
    <property type="term" value="F:3'-5'-RNA exonuclease activity"/>
    <property type="evidence" value="ECO:0007669"/>
    <property type="project" value="TreeGrafter"/>
</dbReference>
<name>A0A4R5YK67_9MICO</name>
<dbReference type="CDD" id="cd09083">
    <property type="entry name" value="EEP-1"/>
    <property type="match status" value="1"/>
</dbReference>
<reference evidence="2 3" key="1">
    <citation type="submission" date="2019-03" db="EMBL/GenBank/DDBJ databases">
        <title>Genome Sequencing and Assembly of Various Microbes Isolated from Partially Reclaimed Soil and Acid Mine Drainage (AMD) Site.</title>
        <authorList>
            <person name="Steinbock B."/>
            <person name="Bechtold R."/>
            <person name="Sevigny J.L."/>
            <person name="Thomas D."/>
            <person name="Cuthill L.R."/>
            <person name="Aveiro Johannsen E.J."/>
            <person name="Thomas K."/>
            <person name="Ghosh A."/>
        </authorList>
    </citation>
    <scope>NUCLEOTIDE SEQUENCE [LARGE SCALE GENOMIC DNA]</scope>
    <source>
        <strain evidence="2 3">F-B2</strain>
    </source>
</reference>
<proteinExistence type="predicted"/>
<dbReference type="InterPro" id="IPR036691">
    <property type="entry name" value="Endo/exonu/phosph_ase_sf"/>
</dbReference>
<dbReference type="AlphaFoldDB" id="A0A4R5YK67"/>
<gene>
    <name evidence="2" type="ORF">E2R54_10780</name>
</gene>
<comment type="caution">
    <text evidence="2">The sequence shown here is derived from an EMBL/GenBank/DDBJ whole genome shotgun (WGS) entry which is preliminary data.</text>
</comment>
<dbReference type="InterPro" id="IPR005135">
    <property type="entry name" value="Endo/exonuclease/phosphatase"/>
</dbReference>
<dbReference type="Pfam" id="PF03372">
    <property type="entry name" value="Exo_endo_phos"/>
    <property type="match status" value="1"/>
</dbReference>
<protein>
    <submittedName>
        <fullName evidence="2">Endonuclease/exonuclease/phosphatase family protein</fullName>
    </submittedName>
</protein>
<sequence length="272" mass="29555">MTPLLGDVGGGLLHLATFNVRRPLPRFLSLPADSWDRRRQAMMRMLAREAPAVLATQEVLPSPARDILQSLGTSYTRIGVGRGRGGRGEGCPIFFDTARLELVATRQLALSDTPELQGSRSWGNLVPRIMVVGVFRHRTTGARFAVVNTHLDPFSARSRLRAADAVRDEVRRLGIPAVVTGDLNAGVDSATQRALLKDDLLTDAWATADERVTPAFGTYTGYRDPIRGGARIDVILTSPDIAVDRIGIDARREDGIAPSDHLAIHAAIEVPR</sequence>
<organism evidence="2 3">
    <name type="scientific">Microbacterium oleivorans</name>
    <dbReference type="NCBI Taxonomy" id="273677"/>
    <lineage>
        <taxon>Bacteria</taxon>
        <taxon>Bacillati</taxon>
        <taxon>Actinomycetota</taxon>
        <taxon>Actinomycetes</taxon>
        <taxon>Micrococcales</taxon>
        <taxon>Microbacteriaceae</taxon>
        <taxon>Microbacterium</taxon>
    </lineage>
</organism>
<keyword evidence="2" id="KW-0540">Nuclease</keyword>
<dbReference type="Gene3D" id="3.60.10.10">
    <property type="entry name" value="Endonuclease/exonuclease/phosphatase"/>
    <property type="match status" value="1"/>
</dbReference>
<keyword evidence="2" id="KW-0378">Hydrolase</keyword>
<dbReference type="Proteomes" id="UP000295633">
    <property type="component" value="Unassembled WGS sequence"/>
</dbReference>
<dbReference type="PANTHER" id="PTHR12121">
    <property type="entry name" value="CARBON CATABOLITE REPRESSOR PROTEIN 4"/>
    <property type="match status" value="1"/>
</dbReference>
<evidence type="ECO:0000259" key="1">
    <source>
        <dbReference type="Pfam" id="PF03372"/>
    </source>
</evidence>
<feature type="domain" description="Endonuclease/exonuclease/phosphatase" evidence="1">
    <location>
        <begin position="16"/>
        <end position="261"/>
    </location>
</feature>
<evidence type="ECO:0000313" key="2">
    <source>
        <dbReference type="EMBL" id="TDL43684.1"/>
    </source>
</evidence>
<evidence type="ECO:0000313" key="3">
    <source>
        <dbReference type="Proteomes" id="UP000295633"/>
    </source>
</evidence>